<name>A0A6C0AGP7_9ZZZZ</name>
<dbReference type="InterPro" id="IPR036774">
    <property type="entry name" value="ERV/ALR_sulphydryl_oxid_sf"/>
</dbReference>
<dbReference type="SUPFAM" id="SSF69000">
    <property type="entry name" value="FAD-dependent thiol oxidase"/>
    <property type="match status" value="1"/>
</dbReference>
<evidence type="ECO:0000256" key="2">
    <source>
        <dbReference type="ARBA" id="ARBA00012512"/>
    </source>
</evidence>
<dbReference type="InterPro" id="IPR039799">
    <property type="entry name" value="ALR/ERV"/>
</dbReference>
<evidence type="ECO:0000256" key="6">
    <source>
        <dbReference type="ARBA" id="ARBA00023157"/>
    </source>
</evidence>
<dbReference type="EC" id="1.8.3.2" evidence="2"/>
<dbReference type="GO" id="GO:0005739">
    <property type="term" value="C:mitochondrion"/>
    <property type="evidence" value="ECO:0007669"/>
    <property type="project" value="TreeGrafter"/>
</dbReference>
<reference evidence="8" key="1">
    <citation type="journal article" date="2020" name="Nature">
        <title>Giant virus diversity and host interactions through global metagenomics.</title>
        <authorList>
            <person name="Schulz F."/>
            <person name="Roux S."/>
            <person name="Paez-Espino D."/>
            <person name="Jungbluth S."/>
            <person name="Walsh D.A."/>
            <person name="Denef V.J."/>
            <person name="McMahon K.D."/>
            <person name="Konstantinidis K.T."/>
            <person name="Eloe-Fadrosh E.A."/>
            <person name="Kyrpides N.C."/>
            <person name="Woyke T."/>
        </authorList>
    </citation>
    <scope>NUCLEOTIDE SEQUENCE</scope>
    <source>
        <strain evidence="8">GVMAG-S-1024976-23</strain>
    </source>
</reference>
<keyword evidence="5" id="KW-0560">Oxidoreductase</keyword>
<dbReference type="Pfam" id="PF04777">
    <property type="entry name" value="Evr1_Alr"/>
    <property type="match status" value="1"/>
</dbReference>
<accession>A0A6C0AGP7</accession>
<keyword evidence="6" id="KW-1015">Disulfide bond</keyword>
<dbReference type="EMBL" id="MN740601">
    <property type="protein sequence ID" value="QHS78620.1"/>
    <property type="molecule type" value="Genomic_DNA"/>
</dbReference>
<dbReference type="Gene3D" id="1.20.120.310">
    <property type="entry name" value="ERV/ALR sulfhydryl oxidase domain"/>
    <property type="match status" value="1"/>
</dbReference>
<comment type="cofactor">
    <cofactor evidence="1">
        <name>FAD</name>
        <dbReference type="ChEBI" id="CHEBI:57692"/>
    </cofactor>
</comment>
<dbReference type="GO" id="GO:0016971">
    <property type="term" value="F:flavin-dependent sulfhydryl oxidase activity"/>
    <property type="evidence" value="ECO:0007669"/>
    <property type="project" value="InterPro"/>
</dbReference>
<evidence type="ECO:0000259" key="7">
    <source>
        <dbReference type="PROSITE" id="PS51324"/>
    </source>
</evidence>
<dbReference type="PROSITE" id="PS51324">
    <property type="entry name" value="ERV_ALR"/>
    <property type="match status" value="1"/>
</dbReference>
<keyword evidence="3" id="KW-0285">Flavoprotein</keyword>
<keyword evidence="4" id="KW-0274">FAD</keyword>
<feature type="domain" description="ERV/ALR sulfhydryl oxidase" evidence="7">
    <location>
        <begin position="9"/>
        <end position="106"/>
    </location>
</feature>
<protein>
    <recommendedName>
        <fullName evidence="2">thiol oxidase</fullName>
        <ecNumber evidence="2">1.8.3.2</ecNumber>
    </recommendedName>
</protein>
<organism evidence="8">
    <name type="scientific">viral metagenome</name>
    <dbReference type="NCBI Taxonomy" id="1070528"/>
    <lineage>
        <taxon>unclassified sequences</taxon>
        <taxon>metagenomes</taxon>
        <taxon>organismal metagenomes</taxon>
    </lineage>
</organism>
<dbReference type="GO" id="GO:0050660">
    <property type="term" value="F:flavin adenine dinucleotide binding"/>
    <property type="evidence" value="ECO:0007669"/>
    <property type="project" value="TreeGrafter"/>
</dbReference>
<proteinExistence type="predicted"/>
<evidence type="ECO:0000256" key="3">
    <source>
        <dbReference type="ARBA" id="ARBA00022630"/>
    </source>
</evidence>
<evidence type="ECO:0000256" key="4">
    <source>
        <dbReference type="ARBA" id="ARBA00022827"/>
    </source>
</evidence>
<evidence type="ECO:0000313" key="8">
    <source>
        <dbReference type="EMBL" id="QHS78620.1"/>
    </source>
</evidence>
<evidence type="ECO:0000256" key="5">
    <source>
        <dbReference type="ARBA" id="ARBA00023002"/>
    </source>
</evidence>
<dbReference type="PANTHER" id="PTHR12645">
    <property type="entry name" value="ALR/ERV"/>
    <property type="match status" value="1"/>
</dbReference>
<sequence length="152" mass="18296">MSMASKSNITISPKIWGPPLWDILHYITFVYEPKNSVHVNRLFTYHLPNLMPCRTCRENYKKHIVKYPIRLESSESLSKWLVRIHNETNKRLNKKQVKYIDVKRKYLARGSKERVNRNFFKWAQIVREYVVHGSPRIQRSYSILMNYIVTKV</sequence>
<evidence type="ECO:0000256" key="1">
    <source>
        <dbReference type="ARBA" id="ARBA00001974"/>
    </source>
</evidence>
<dbReference type="InterPro" id="IPR017905">
    <property type="entry name" value="ERV/ALR_sulphydryl_oxidase"/>
</dbReference>
<dbReference type="AlphaFoldDB" id="A0A6C0AGP7"/>
<dbReference type="PANTHER" id="PTHR12645:SF0">
    <property type="entry name" value="FAD-LINKED SULFHYDRYL OXIDASE ALR"/>
    <property type="match status" value="1"/>
</dbReference>